<evidence type="ECO:0000313" key="1">
    <source>
        <dbReference type="EMBL" id="MBS3057351.1"/>
    </source>
</evidence>
<sequence>APILFSSQIGAKPRPALILSSKRYNQASDDIVVLKITSKGKDYPFDVQLTEKDMAEGELKYESVIQADFPVVIEKQIIIQKIGRIKEQKLREVKQKLKELFNL</sequence>
<dbReference type="Gene3D" id="2.30.30.110">
    <property type="match status" value="1"/>
</dbReference>
<reference evidence="1" key="2">
    <citation type="submission" date="2021-05" db="EMBL/GenBank/DDBJ databases">
        <title>Protein family content uncovers lineage relationships and bacterial pathway maintenance mechanisms in DPANN archaea.</title>
        <authorList>
            <person name="Castelle C.J."/>
            <person name="Meheust R."/>
            <person name="Jaffe A.L."/>
            <person name="Seitz K."/>
            <person name="Gong X."/>
            <person name="Baker B.J."/>
            <person name="Banfield J.F."/>
        </authorList>
    </citation>
    <scope>NUCLEOTIDE SEQUENCE</scope>
    <source>
        <strain evidence="1">RIFCSPHIGHO2_01_FULL_AR10_44_11</strain>
    </source>
</reference>
<dbReference type="GO" id="GO:0003677">
    <property type="term" value="F:DNA binding"/>
    <property type="evidence" value="ECO:0007669"/>
    <property type="project" value="InterPro"/>
</dbReference>
<gene>
    <name evidence="1" type="ORF">J4415_01865</name>
</gene>
<feature type="non-terminal residue" evidence="1">
    <location>
        <position position="1"/>
    </location>
</feature>
<dbReference type="InterPro" id="IPR011067">
    <property type="entry name" value="Plasmid_toxin/cell-grow_inhib"/>
</dbReference>
<accession>A0A8T4KSL8</accession>
<dbReference type="GO" id="GO:0006402">
    <property type="term" value="P:mRNA catabolic process"/>
    <property type="evidence" value="ECO:0007669"/>
    <property type="project" value="TreeGrafter"/>
</dbReference>
<comment type="caution">
    <text evidence="1">The sequence shown here is derived from an EMBL/GenBank/DDBJ whole genome shotgun (WGS) entry which is preliminary data.</text>
</comment>
<dbReference type="Pfam" id="PF02452">
    <property type="entry name" value="PemK_toxin"/>
    <property type="match status" value="1"/>
</dbReference>
<dbReference type="Proteomes" id="UP000677687">
    <property type="component" value="Unassembled WGS sequence"/>
</dbReference>
<dbReference type="SUPFAM" id="SSF50118">
    <property type="entry name" value="Cell growth inhibitor/plasmid maintenance toxic component"/>
    <property type="match status" value="1"/>
</dbReference>
<dbReference type="AlphaFoldDB" id="A0A8T4KSL8"/>
<organism evidence="1 2">
    <name type="scientific">Candidatus Iainarchaeum sp</name>
    <dbReference type="NCBI Taxonomy" id="3101447"/>
    <lineage>
        <taxon>Archaea</taxon>
        <taxon>Candidatus Iainarchaeota</taxon>
        <taxon>Candidatus Iainarchaeia</taxon>
        <taxon>Candidatus Iainarchaeales</taxon>
        <taxon>Candidatus Iainarchaeaceae</taxon>
        <taxon>Candidatus Iainarchaeum</taxon>
    </lineage>
</organism>
<dbReference type="GO" id="GO:0004521">
    <property type="term" value="F:RNA endonuclease activity"/>
    <property type="evidence" value="ECO:0007669"/>
    <property type="project" value="TreeGrafter"/>
</dbReference>
<proteinExistence type="predicted"/>
<name>A0A8T4KSL8_9ARCH</name>
<dbReference type="PANTHER" id="PTHR33988">
    <property type="entry name" value="ENDORIBONUCLEASE MAZF-RELATED"/>
    <property type="match status" value="1"/>
</dbReference>
<dbReference type="InterPro" id="IPR003477">
    <property type="entry name" value="PemK-like"/>
</dbReference>
<dbReference type="GO" id="GO:0016075">
    <property type="term" value="P:rRNA catabolic process"/>
    <property type="evidence" value="ECO:0007669"/>
    <property type="project" value="TreeGrafter"/>
</dbReference>
<evidence type="ECO:0000313" key="2">
    <source>
        <dbReference type="Proteomes" id="UP000677687"/>
    </source>
</evidence>
<reference evidence="1" key="1">
    <citation type="submission" date="2021-03" db="EMBL/GenBank/DDBJ databases">
        <authorList>
            <person name="Jaffe A."/>
        </authorList>
    </citation>
    <scope>NUCLEOTIDE SEQUENCE</scope>
    <source>
        <strain evidence="1">RIFCSPHIGHO2_01_FULL_AR10_44_11</strain>
    </source>
</reference>
<protein>
    <submittedName>
        <fullName evidence="1">Type II toxin-antitoxin system PemK/MazF family toxin</fullName>
    </submittedName>
</protein>
<dbReference type="EMBL" id="JAGVWD010000024">
    <property type="protein sequence ID" value="MBS3057351.1"/>
    <property type="molecule type" value="Genomic_DNA"/>
</dbReference>